<evidence type="ECO:0000313" key="7">
    <source>
        <dbReference type="Proteomes" id="UP000319859"/>
    </source>
</evidence>
<protein>
    <submittedName>
        <fullName evidence="6">Pyrimidine oxygenase</fullName>
    </submittedName>
</protein>
<dbReference type="InterPro" id="IPR036661">
    <property type="entry name" value="Luciferase-like_sf"/>
</dbReference>
<dbReference type="GO" id="GO:0046306">
    <property type="term" value="P:alkanesulfonate catabolic process"/>
    <property type="evidence" value="ECO:0007669"/>
    <property type="project" value="TreeGrafter"/>
</dbReference>
<dbReference type="EMBL" id="VITN01000015">
    <property type="protein sequence ID" value="TWB15317.1"/>
    <property type="molecule type" value="Genomic_DNA"/>
</dbReference>
<evidence type="ECO:0000256" key="4">
    <source>
        <dbReference type="ARBA" id="ARBA00023033"/>
    </source>
</evidence>
<name>A0A560F153_9PROT</name>
<dbReference type="AlphaFoldDB" id="A0A560F153"/>
<evidence type="ECO:0000259" key="5">
    <source>
        <dbReference type="Pfam" id="PF00296"/>
    </source>
</evidence>
<dbReference type="PANTHER" id="PTHR42847">
    <property type="entry name" value="ALKANESULFONATE MONOOXYGENASE"/>
    <property type="match status" value="1"/>
</dbReference>
<dbReference type="OrthoDB" id="9814695at2"/>
<keyword evidence="3" id="KW-0560">Oxidoreductase</keyword>
<gene>
    <name evidence="6" type="ORF">FBZ89_11596</name>
</gene>
<dbReference type="CDD" id="cd01094">
    <property type="entry name" value="Alkanesulfonate_monoxygenase"/>
    <property type="match status" value="1"/>
</dbReference>
<dbReference type="RefSeq" id="WP_145751901.1">
    <property type="nucleotide sequence ID" value="NZ_VITN01000015.1"/>
</dbReference>
<dbReference type="Proteomes" id="UP000319859">
    <property type="component" value="Unassembled WGS sequence"/>
</dbReference>
<evidence type="ECO:0000256" key="1">
    <source>
        <dbReference type="ARBA" id="ARBA00022630"/>
    </source>
</evidence>
<proteinExistence type="predicted"/>
<dbReference type="SUPFAM" id="SSF51679">
    <property type="entry name" value="Bacterial luciferase-like"/>
    <property type="match status" value="1"/>
</dbReference>
<evidence type="ECO:0000256" key="3">
    <source>
        <dbReference type="ARBA" id="ARBA00023002"/>
    </source>
</evidence>
<reference evidence="6 7" key="1">
    <citation type="submission" date="2019-06" db="EMBL/GenBank/DDBJ databases">
        <title>Genomic Encyclopedia of Type Strains, Phase IV (KMG-V): Genome sequencing to study the core and pangenomes of soil and plant-associated prokaryotes.</title>
        <authorList>
            <person name="Whitman W."/>
        </authorList>
    </citation>
    <scope>NUCLEOTIDE SEQUENCE [LARGE SCALE GENOMIC DNA]</scope>
    <source>
        <strain evidence="6 7">BR 11880</strain>
    </source>
</reference>
<dbReference type="InterPro" id="IPR011251">
    <property type="entry name" value="Luciferase-like_dom"/>
</dbReference>
<evidence type="ECO:0000313" key="6">
    <source>
        <dbReference type="EMBL" id="TWB15317.1"/>
    </source>
</evidence>
<keyword evidence="4" id="KW-0503">Monooxygenase</keyword>
<sequence>MTQTTELKRAPLPSDAGGKDLGIFLPIANGGWILSSSAPRIDGSYAYNRQVAQLADGAGYDFIMAMAKWRGYGGATEHWRYAMESQMMMAGLAEVTKEVKVWATVHTLLQNPAVTAKMIMTLDHISQGRAGLNVVNGSYKGEFEQMGAWRDELDHDERYTFAEEWVHAIKRLWTEDTVDYQGKYVTLTDCQSDPKPFSRPFLVCAGSSKRGMAFTINEMDAIFLSGSSKEELAKNSGMAKAMAKEAGRAIKTYSMMTLVLGDTDAEAETLAARYVEGFDEGAWRGMMKAYGFLDVEIGRQNDFTTKAKSGFMSSHLVGAPATIAAKLIDMLGGCDLDGMMLIFPDYITGVPRFAQEVLPAIREAFPTKV</sequence>
<dbReference type="Pfam" id="PF00296">
    <property type="entry name" value="Bac_luciferase"/>
    <property type="match status" value="1"/>
</dbReference>
<dbReference type="InterPro" id="IPR050172">
    <property type="entry name" value="SsuD_RutA_monooxygenase"/>
</dbReference>
<dbReference type="PANTHER" id="PTHR42847:SF4">
    <property type="entry name" value="ALKANESULFONATE MONOOXYGENASE-RELATED"/>
    <property type="match status" value="1"/>
</dbReference>
<feature type="domain" description="Luciferase-like" evidence="5">
    <location>
        <begin position="21"/>
        <end position="329"/>
    </location>
</feature>
<keyword evidence="2" id="KW-0288">FMN</keyword>
<keyword evidence="1" id="KW-0285">Flavoprotein</keyword>
<accession>A0A560F153</accession>
<organism evidence="6 7">
    <name type="scientific">Nitrospirillum amazonense</name>
    <dbReference type="NCBI Taxonomy" id="28077"/>
    <lineage>
        <taxon>Bacteria</taxon>
        <taxon>Pseudomonadati</taxon>
        <taxon>Pseudomonadota</taxon>
        <taxon>Alphaproteobacteria</taxon>
        <taxon>Rhodospirillales</taxon>
        <taxon>Azospirillaceae</taxon>
        <taxon>Nitrospirillum</taxon>
    </lineage>
</organism>
<evidence type="ECO:0000256" key="2">
    <source>
        <dbReference type="ARBA" id="ARBA00022643"/>
    </source>
</evidence>
<dbReference type="Gene3D" id="3.20.20.30">
    <property type="entry name" value="Luciferase-like domain"/>
    <property type="match status" value="1"/>
</dbReference>
<dbReference type="GO" id="GO:0008726">
    <property type="term" value="F:alkanesulfonate monooxygenase activity"/>
    <property type="evidence" value="ECO:0007669"/>
    <property type="project" value="TreeGrafter"/>
</dbReference>
<comment type="caution">
    <text evidence="6">The sequence shown here is derived from an EMBL/GenBank/DDBJ whole genome shotgun (WGS) entry which is preliminary data.</text>
</comment>